<name>F8SJY1_BPPA3</name>
<evidence type="ECO:0000259" key="3">
    <source>
        <dbReference type="Pfam" id="PF24215"/>
    </source>
</evidence>
<dbReference type="EMBL" id="HQ630627">
    <property type="protein sequence ID" value="AEH03528.1"/>
    <property type="molecule type" value="Genomic_DNA"/>
</dbReference>
<protein>
    <submittedName>
        <fullName evidence="4">Virion structural protein</fullName>
    </submittedName>
</protein>
<gene>
    <name evidence="4" type="primary">104</name>
</gene>
<dbReference type="InterPro" id="IPR057114">
    <property type="entry name" value="Phage_H_T_join_C"/>
</dbReference>
<accession>F8SJY1</accession>
<dbReference type="KEGG" id="vg:26643633"/>
<evidence type="ECO:0000313" key="4">
    <source>
        <dbReference type="EMBL" id="AEH03528.1"/>
    </source>
</evidence>
<dbReference type="InterPro" id="IPR057113">
    <property type="entry name" value="Phage_H_T_join_N"/>
</dbReference>
<evidence type="ECO:0000313" key="5">
    <source>
        <dbReference type="Proteomes" id="UP000008388"/>
    </source>
</evidence>
<evidence type="ECO:0000256" key="1">
    <source>
        <dbReference type="SAM" id="MobiDB-lite"/>
    </source>
</evidence>
<proteinExistence type="predicted"/>
<feature type="domain" description="Putative phage head-tail joining protein C-terminal" evidence="3">
    <location>
        <begin position="203"/>
        <end position="469"/>
    </location>
</feature>
<feature type="domain" description="Putative phage head-tail joining protein N-terminal" evidence="2">
    <location>
        <begin position="29"/>
        <end position="197"/>
    </location>
</feature>
<reference evidence="4 5" key="1">
    <citation type="journal article" date="2011" name="Microbiology">
        <title>The Pseudomonas aeruginosa generalized transducing phage phiPA3 is a new member of the phiKZ-like group of 'jumbo' phages, and infects model laboratory strains and clinical isolates from cystic fibrosis patients.</title>
        <authorList>
            <person name="Monson R."/>
            <person name="Foulds I."/>
            <person name="Foweraker J."/>
            <person name="Welch M."/>
            <person name="Salmond G.P."/>
        </authorList>
    </citation>
    <scope>NUCLEOTIDE SEQUENCE [LARGE SCALE GENOMIC DNA]</scope>
</reference>
<organism evidence="4 5">
    <name type="scientific">Pseudomonas phage PhiPA3</name>
    <name type="common">Pseudomonas aeruginosa phage PhiPA3</name>
    <dbReference type="NCBI Taxonomy" id="998086"/>
    <lineage>
        <taxon>Viruses</taxon>
        <taxon>Duplodnaviria</taxon>
        <taxon>Heunggongvirae</taxon>
        <taxon>Uroviricota</taxon>
        <taxon>Caudoviricetes</taxon>
        <taxon>Chimalliviridae</taxon>
        <taxon>Miltoncavirus</taxon>
        <taxon>Miltoncavirus PhiPA3</taxon>
    </lineage>
</organism>
<dbReference type="OrthoDB" id="3831at10239"/>
<dbReference type="Pfam" id="PF24215">
    <property type="entry name" value="H_T_assoc"/>
    <property type="match status" value="1"/>
</dbReference>
<feature type="compositionally biased region" description="Basic and acidic residues" evidence="1">
    <location>
        <begin position="339"/>
        <end position="368"/>
    </location>
</feature>
<dbReference type="Pfam" id="PF24214">
    <property type="entry name" value="Phage_H_T_join_2"/>
    <property type="match status" value="1"/>
</dbReference>
<feature type="region of interest" description="Disordered" evidence="1">
    <location>
        <begin position="334"/>
        <end position="368"/>
    </location>
</feature>
<sequence length="472" mass="54498">MSLFVEEEEPLPKNPEVDPVVPKARPDTFRGIAVDTKFIPRSSMLRWINGANWTGTYFAQKLDETQEPTPLALHRQPPYQQYIRINGINIKVNQTLDISQDERIRTFSVTATGHTYPGLTANYGDMWVADVGDGRIGLFTVTSARRETFLRDSTYAIELKMVSFLTPQQMEDLERKTILTYYWSASALGAGCNPYVTEQQQEDSKNFAALRSEIIRRYITDFYSKEHSTFLVPDQLAKTYDHFVTKAMLMMVDTQTDGRMRLVKLLNVMSEPVMSQPTVWDALVRQDSGRFCDNTERAHLVNTRISRWRPELQAIGFSGIARFVFPIDAPTDVDSQYDGEDRARPEGIPFHEGRPRRPEPGPWRSQEERDLEWFKRKPQQLVDVATAWKTPSDIKPVVVDDYYVFSQSFYYQTPVTQSKLEQLAWQMINNEPLNVDSLRAVTKCCLGWDNLERFYYHPVLIALLKYAVRIGT</sequence>
<dbReference type="RefSeq" id="YP_009217184.1">
    <property type="nucleotide sequence ID" value="NC_028999.1"/>
</dbReference>
<dbReference type="GeneID" id="26643633"/>
<keyword evidence="5" id="KW-1185">Reference proteome</keyword>
<evidence type="ECO:0000259" key="2">
    <source>
        <dbReference type="Pfam" id="PF24214"/>
    </source>
</evidence>
<organismHost>
    <name type="scientific">Pseudomonas aeruginosa</name>
    <dbReference type="NCBI Taxonomy" id="287"/>
</organismHost>
<dbReference type="Proteomes" id="UP000008388">
    <property type="component" value="Segment"/>
</dbReference>